<dbReference type="AlphaFoldDB" id="A0A2R6RZW0"/>
<dbReference type="GO" id="GO:0005783">
    <property type="term" value="C:endoplasmic reticulum"/>
    <property type="evidence" value="ECO:0007669"/>
    <property type="project" value="TreeGrafter"/>
</dbReference>
<evidence type="ECO:0000259" key="1">
    <source>
        <dbReference type="Pfam" id="PF00501"/>
    </source>
</evidence>
<keyword evidence="3" id="KW-1185">Reference proteome</keyword>
<dbReference type="PANTHER" id="PTHR43272">
    <property type="entry name" value="LONG-CHAIN-FATTY-ACID--COA LIGASE"/>
    <property type="match status" value="1"/>
</dbReference>
<dbReference type="GO" id="GO:0004467">
    <property type="term" value="F:long-chain fatty acid-CoA ligase activity"/>
    <property type="evidence" value="ECO:0007669"/>
    <property type="project" value="TreeGrafter"/>
</dbReference>
<sequence>FPVRPTKDQQVLLDFVKPDLDTPRTLWSTKVTNLELRRRVDQFGTGLVKIAGLVPADSNVLLLLNDGIEFLITDLALASHSIPSFTLTSMSLLSPVLDSHPPTAIITHAEFLPNLLELIYDTHEGSHHTIIVVGEPKVKIARGLGQVRIFKWNDIEREAAQLEQVQVSPTDPKQVFTVSFYSTSSGELRGTQLTHENLTAGVAATRALLPLSGAISPLDTIASSHSMSSAFGRTVAYTAVYEGTNFATFASTKLVGTDEVASQDLNDLKSVDTYPVPSPTILFVSAFHLSALTSAILDHAKRSSFLYSLAWRQKLAGILEGFTTKQSLWDRLVFDAARMGVMGKGAGTVRGVVVSRGALETQALTPSRIALSVPLVNSYIHPLVSGPVLASHPLDLQVFPAEPASAGTSATDNYAFTYLAPVGPPSINIEAKLVGVDDTAVENGSDPIGTLMLRGPSVGIVLDSEGKGVEGEKESDWVETGERAKVLSNGTFKVASVRK</sequence>
<feature type="non-terminal residue" evidence="2">
    <location>
        <position position="1"/>
    </location>
</feature>
<name>A0A2R6RZW0_9APHY</name>
<organism evidence="2 3">
    <name type="scientific">Hermanssonia centrifuga</name>
    <dbReference type="NCBI Taxonomy" id="98765"/>
    <lineage>
        <taxon>Eukaryota</taxon>
        <taxon>Fungi</taxon>
        <taxon>Dikarya</taxon>
        <taxon>Basidiomycota</taxon>
        <taxon>Agaricomycotina</taxon>
        <taxon>Agaricomycetes</taxon>
        <taxon>Polyporales</taxon>
        <taxon>Meruliaceae</taxon>
        <taxon>Hermanssonia</taxon>
    </lineage>
</organism>
<feature type="domain" description="AMP-dependent synthetase/ligase" evidence="1">
    <location>
        <begin position="30"/>
        <end position="458"/>
    </location>
</feature>
<dbReference type="Proteomes" id="UP000186601">
    <property type="component" value="Unassembled WGS sequence"/>
</dbReference>
<comment type="caution">
    <text evidence="2">The sequence shown here is derived from an EMBL/GenBank/DDBJ whole genome shotgun (WGS) entry which is preliminary data.</text>
</comment>
<dbReference type="PANTHER" id="PTHR43272:SF11">
    <property type="entry name" value="AMP-DEPENDENT SYNTHETASE_LIGASE DOMAIN-CONTAINING PROTEIN"/>
    <property type="match status" value="1"/>
</dbReference>
<gene>
    <name evidence="2" type="ORF">PHLCEN_2v1544</name>
</gene>
<dbReference type="STRING" id="98765.A0A2R6RZW0"/>
<dbReference type="Gene3D" id="3.40.50.12780">
    <property type="entry name" value="N-terminal domain of ligase-like"/>
    <property type="match status" value="1"/>
</dbReference>
<dbReference type="Pfam" id="PF00501">
    <property type="entry name" value="AMP-binding"/>
    <property type="match status" value="1"/>
</dbReference>
<protein>
    <recommendedName>
        <fullName evidence="1">AMP-dependent synthetase/ligase domain-containing protein</fullName>
    </recommendedName>
</protein>
<dbReference type="OrthoDB" id="1700726at2759"/>
<dbReference type="InterPro" id="IPR000873">
    <property type="entry name" value="AMP-dep_synth/lig_dom"/>
</dbReference>
<reference evidence="2 3" key="1">
    <citation type="submission" date="2018-02" db="EMBL/GenBank/DDBJ databases">
        <title>Genome sequence of the basidiomycete white-rot fungus Phlebia centrifuga.</title>
        <authorList>
            <person name="Granchi Z."/>
            <person name="Peng M."/>
            <person name="de Vries R.P."/>
            <person name="Hilden K."/>
            <person name="Makela M.R."/>
            <person name="Grigoriev I."/>
            <person name="Riley R."/>
        </authorList>
    </citation>
    <scope>NUCLEOTIDE SEQUENCE [LARGE SCALE GENOMIC DNA]</scope>
    <source>
        <strain evidence="2 3">FBCC195</strain>
    </source>
</reference>
<dbReference type="InterPro" id="IPR042099">
    <property type="entry name" value="ANL_N_sf"/>
</dbReference>
<evidence type="ECO:0000313" key="2">
    <source>
        <dbReference type="EMBL" id="PSS35519.1"/>
    </source>
</evidence>
<dbReference type="SUPFAM" id="SSF56801">
    <property type="entry name" value="Acetyl-CoA synthetase-like"/>
    <property type="match status" value="1"/>
</dbReference>
<proteinExistence type="predicted"/>
<dbReference type="EMBL" id="MLYV02000122">
    <property type="protein sequence ID" value="PSS35519.1"/>
    <property type="molecule type" value="Genomic_DNA"/>
</dbReference>
<evidence type="ECO:0000313" key="3">
    <source>
        <dbReference type="Proteomes" id="UP000186601"/>
    </source>
</evidence>
<dbReference type="GO" id="GO:0016020">
    <property type="term" value="C:membrane"/>
    <property type="evidence" value="ECO:0007669"/>
    <property type="project" value="TreeGrafter"/>
</dbReference>
<accession>A0A2R6RZW0</accession>